<evidence type="ECO:0000313" key="2">
    <source>
        <dbReference type="EMBL" id="KAK3887283.1"/>
    </source>
</evidence>
<protein>
    <submittedName>
        <fullName evidence="2">Uncharacterized protein</fullName>
    </submittedName>
</protein>
<dbReference type="Proteomes" id="UP001286313">
    <property type="component" value="Unassembled WGS sequence"/>
</dbReference>
<name>A0AAE1GCV2_PETCI</name>
<reference evidence="2" key="1">
    <citation type="submission" date="2023-10" db="EMBL/GenBank/DDBJ databases">
        <title>Genome assemblies of two species of porcelain crab, Petrolisthes cinctipes and Petrolisthes manimaculis (Anomura: Porcellanidae).</title>
        <authorList>
            <person name="Angst P."/>
        </authorList>
    </citation>
    <scope>NUCLEOTIDE SEQUENCE</scope>
    <source>
        <strain evidence="2">PB745_01</strain>
        <tissue evidence="2">Gill</tissue>
    </source>
</reference>
<evidence type="ECO:0000313" key="3">
    <source>
        <dbReference type="Proteomes" id="UP001286313"/>
    </source>
</evidence>
<sequence>MVGYSSAGEAAGHRRGSGWVRGEGRRVSREMCEVTDPQPRFSSALVGMEESGEAGLKGPHNAWREYKSFTGDKKVWEDSLGMGGLEERGKLSRR</sequence>
<gene>
    <name evidence="2" type="ORF">Pcinc_008609</name>
</gene>
<feature type="compositionally biased region" description="Basic and acidic residues" evidence="1">
    <location>
        <begin position="22"/>
        <end position="31"/>
    </location>
</feature>
<feature type="region of interest" description="Disordered" evidence="1">
    <location>
        <begin position="1"/>
        <end position="31"/>
    </location>
</feature>
<organism evidence="2 3">
    <name type="scientific">Petrolisthes cinctipes</name>
    <name type="common">Flat porcelain crab</name>
    <dbReference type="NCBI Taxonomy" id="88211"/>
    <lineage>
        <taxon>Eukaryota</taxon>
        <taxon>Metazoa</taxon>
        <taxon>Ecdysozoa</taxon>
        <taxon>Arthropoda</taxon>
        <taxon>Crustacea</taxon>
        <taxon>Multicrustacea</taxon>
        <taxon>Malacostraca</taxon>
        <taxon>Eumalacostraca</taxon>
        <taxon>Eucarida</taxon>
        <taxon>Decapoda</taxon>
        <taxon>Pleocyemata</taxon>
        <taxon>Anomura</taxon>
        <taxon>Galatheoidea</taxon>
        <taxon>Porcellanidae</taxon>
        <taxon>Petrolisthes</taxon>
    </lineage>
</organism>
<evidence type="ECO:0000256" key="1">
    <source>
        <dbReference type="SAM" id="MobiDB-lite"/>
    </source>
</evidence>
<comment type="caution">
    <text evidence="2">The sequence shown here is derived from an EMBL/GenBank/DDBJ whole genome shotgun (WGS) entry which is preliminary data.</text>
</comment>
<proteinExistence type="predicted"/>
<accession>A0AAE1GCV2</accession>
<dbReference type="AlphaFoldDB" id="A0AAE1GCV2"/>
<keyword evidence="3" id="KW-1185">Reference proteome</keyword>
<dbReference type="EMBL" id="JAWQEG010000639">
    <property type="protein sequence ID" value="KAK3887283.1"/>
    <property type="molecule type" value="Genomic_DNA"/>
</dbReference>